<dbReference type="InterPro" id="IPR003423">
    <property type="entry name" value="OMP_efflux"/>
</dbReference>
<gene>
    <name evidence="10" type="ORF">BRCON_0453</name>
</gene>
<dbReference type="AlphaFoldDB" id="A0A2Z4Y2B1"/>
<evidence type="ECO:0000256" key="7">
    <source>
        <dbReference type="ARBA" id="ARBA00023237"/>
    </source>
</evidence>
<dbReference type="EMBL" id="CP030759">
    <property type="protein sequence ID" value="AXA35230.1"/>
    <property type="molecule type" value="Genomic_DNA"/>
</dbReference>
<evidence type="ECO:0000313" key="11">
    <source>
        <dbReference type="Proteomes" id="UP000262583"/>
    </source>
</evidence>
<keyword evidence="4" id="KW-1134">Transmembrane beta strand</keyword>
<evidence type="ECO:0000256" key="3">
    <source>
        <dbReference type="ARBA" id="ARBA00022448"/>
    </source>
</evidence>
<name>A0A2Z4Y2B1_SUMC1</name>
<evidence type="ECO:0000256" key="2">
    <source>
        <dbReference type="ARBA" id="ARBA00007613"/>
    </source>
</evidence>
<dbReference type="Proteomes" id="UP000262583">
    <property type="component" value="Chromosome"/>
</dbReference>
<accession>A0A2Z4Y2B1</accession>
<dbReference type="GO" id="GO:0015562">
    <property type="term" value="F:efflux transmembrane transporter activity"/>
    <property type="evidence" value="ECO:0007669"/>
    <property type="project" value="InterPro"/>
</dbReference>
<comment type="similarity">
    <text evidence="2">Belongs to the outer membrane factor (OMF) (TC 1.B.17) family.</text>
</comment>
<evidence type="ECO:0000256" key="8">
    <source>
        <dbReference type="SAM" id="MobiDB-lite"/>
    </source>
</evidence>
<dbReference type="GO" id="GO:0015288">
    <property type="term" value="F:porin activity"/>
    <property type="evidence" value="ECO:0007669"/>
    <property type="project" value="TreeGrafter"/>
</dbReference>
<evidence type="ECO:0000313" key="10">
    <source>
        <dbReference type="EMBL" id="AXA35230.1"/>
    </source>
</evidence>
<dbReference type="GO" id="GO:0009279">
    <property type="term" value="C:cell outer membrane"/>
    <property type="evidence" value="ECO:0007669"/>
    <property type="project" value="UniProtKB-SubCell"/>
</dbReference>
<sequence length="485" mass="54328">MDILIPSKKTHIGWCLGVVFATYIASVTSASVTTTPLSTKPEPTRLPSVGTLSSTPRALTLDQALKEAVTRNPRLRAAKQDWIAACERIPQAGALDDPKLMLGYEFALDPFGRREMPLDMKKWTTDRAIVGFSWMISPSRKRRQRTELAVYEAAVAAANYRRMVYEIRRKAAQAYAEVFYGREKLRIADQNAATLRQIYEVALHRFHASEMTQAELTKIEIESLRAESAQTEAQLAYDRAVASFNGLRFYPPTTPVTVSDIPGVKLPTRSATQLLQRAARNNPELEELRNELEARGVEVVLAELQRMPDFELSLPDVRTLSQMLMIGMTLPFFNRARIDAAIREAEARREAALARLHGGESDVGVRLLVAISMITDAERIIADYGARIESKTSGLLELQLQNYAVDREDLLNVLDTQRMLLDIQQLVARARADRLVGVAELEEILGEPLMPPFFPSLSVPRQPQDQRYPPSSSSRLEGRLKGAKK</sequence>
<evidence type="ECO:0000256" key="9">
    <source>
        <dbReference type="SAM" id="Phobius"/>
    </source>
</evidence>
<evidence type="ECO:0000256" key="4">
    <source>
        <dbReference type="ARBA" id="ARBA00022452"/>
    </source>
</evidence>
<dbReference type="Pfam" id="PF02321">
    <property type="entry name" value="OEP"/>
    <property type="match status" value="2"/>
</dbReference>
<protein>
    <submittedName>
        <fullName evidence="10">Heavy metal RND efflux outer membrane protein, CzcC family</fullName>
    </submittedName>
</protein>
<keyword evidence="3" id="KW-0813">Transport</keyword>
<proteinExistence type="inferred from homology"/>
<feature type="region of interest" description="Disordered" evidence="8">
    <location>
        <begin position="455"/>
        <end position="485"/>
    </location>
</feature>
<dbReference type="Gene3D" id="1.20.1600.10">
    <property type="entry name" value="Outer membrane efflux proteins (OEP)"/>
    <property type="match status" value="1"/>
</dbReference>
<dbReference type="PANTHER" id="PTHR30026">
    <property type="entry name" value="OUTER MEMBRANE PROTEIN TOLC"/>
    <property type="match status" value="1"/>
</dbReference>
<dbReference type="KEGG" id="schv:BRCON_0453"/>
<evidence type="ECO:0000256" key="5">
    <source>
        <dbReference type="ARBA" id="ARBA00022692"/>
    </source>
</evidence>
<keyword evidence="6 9" id="KW-0472">Membrane</keyword>
<feature type="transmembrane region" description="Helical" evidence="9">
    <location>
        <begin position="12"/>
        <end position="32"/>
    </location>
</feature>
<dbReference type="SUPFAM" id="SSF56954">
    <property type="entry name" value="Outer membrane efflux proteins (OEP)"/>
    <property type="match status" value="1"/>
</dbReference>
<feature type="compositionally biased region" description="Basic and acidic residues" evidence="8">
    <location>
        <begin position="476"/>
        <end position="485"/>
    </location>
</feature>
<keyword evidence="5 9" id="KW-0812">Transmembrane</keyword>
<keyword evidence="7" id="KW-0998">Cell outer membrane</keyword>
<evidence type="ECO:0000256" key="1">
    <source>
        <dbReference type="ARBA" id="ARBA00004442"/>
    </source>
</evidence>
<reference evidence="10 11" key="1">
    <citation type="submission" date="2018-05" db="EMBL/GenBank/DDBJ databases">
        <title>A metagenomic window into the 2 km-deep terrestrial subsurface aquifer revealed taxonomically and functionally diverse microbial community comprising novel uncultured bacterial lineages.</title>
        <authorList>
            <person name="Kadnikov V.V."/>
            <person name="Mardanov A.V."/>
            <person name="Beletsky A.V."/>
            <person name="Banks D."/>
            <person name="Pimenov N.V."/>
            <person name="Frank Y.A."/>
            <person name="Karnachuk O.V."/>
            <person name="Ravin N.V."/>
        </authorList>
    </citation>
    <scope>NUCLEOTIDE SEQUENCE [LARGE SCALE GENOMIC DNA]</scope>
    <source>
        <strain evidence="10">BY</strain>
    </source>
</reference>
<keyword evidence="9" id="KW-1133">Transmembrane helix</keyword>
<dbReference type="InterPro" id="IPR051906">
    <property type="entry name" value="TolC-like"/>
</dbReference>
<dbReference type="PANTHER" id="PTHR30026:SF20">
    <property type="entry name" value="OUTER MEMBRANE PROTEIN TOLC"/>
    <property type="match status" value="1"/>
</dbReference>
<feature type="compositionally biased region" description="Polar residues" evidence="8">
    <location>
        <begin position="459"/>
        <end position="475"/>
    </location>
</feature>
<evidence type="ECO:0000256" key="6">
    <source>
        <dbReference type="ARBA" id="ARBA00023136"/>
    </source>
</evidence>
<comment type="subcellular location">
    <subcellularLocation>
        <location evidence="1">Cell outer membrane</location>
    </subcellularLocation>
</comment>
<organism evidence="10 11">
    <name type="scientific">Sumerlaea chitinivorans</name>
    <dbReference type="NCBI Taxonomy" id="2250252"/>
    <lineage>
        <taxon>Bacteria</taxon>
        <taxon>Candidatus Sumerlaeota</taxon>
        <taxon>Candidatus Sumerlaeia</taxon>
        <taxon>Candidatus Sumerlaeales</taxon>
        <taxon>Candidatus Sumerlaeaceae</taxon>
        <taxon>Candidatus Sumerlaea</taxon>
    </lineage>
</organism>
<dbReference type="GO" id="GO:1990281">
    <property type="term" value="C:efflux pump complex"/>
    <property type="evidence" value="ECO:0007669"/>
    <property type="project" value="TreeGrafter"/>
</dbReference>